<protein>
    <submittedName>
        <fullName evidence="2">Cell cycle protein GpsB</fullName>
    </submittedName>
</protein>
<dbReference type="Proteomes" id="UP000297597">
    <property type="component" value="Unassembled WGS sequence"/>
</dbReference>
<dbReference type="RefSeq" id="WP_134213785.1">
    <property type="nucleotide sequence ID" value="NZ_QFFZ01000018.1"/>
</dbReference>
<reference evidence="2 3" key="1">
    <citation type="journal article" date="2018" name="Environ. Microbiol.">
        <title>Novel energy conservation strategies and behaviour of Pelotomaculum schinkii driving syntrophic propionate catabolism.</title>
        <authorList>
            <person name="Hidalgo-Ahumada C.A.P."/>
            <person name="Nobu M.K."/>
            <person name="Narihiro T."/>
            <person name="Tamaki H."/>
            <person name="Liu W.T."/>
            <person name="Kamagata Y."/>
            <person name="Stams A.J.M."/>
            <person name="Imachi H."/>
            <person name="Sousa D.Z."/>
        </authorList>
    </citation>
    <scope>NUCLEOTIDE SEQUENCE [LARGE SCALE GENOMIC DNA]</scope>
    <source>
        <strain evidence="2 3">MGP</strain>
    </source>
</reference>
<keyword evidence="3" id="KW-1185">Reference proteome</keyword>
<evidence type="ECO:0000256" key="1">
    <source>
        <dbReference type="SAM" id="Coils"/>
    </source>
</evidence>
<gene>
    <name evidence="2" type="primary">gpsB</name>
    <name evidence="2" type="ORF">Pmgp_01938</name>
</gene>
<sequence>MQFSTKLMGYRREQVDRYVEELMRDYEKKIQSLQDDIEKVVMENEKIKMELSGMQTDLKKYQDSEKAVAEVFIQAQLRATFIEEEAHKKAAEIEKAALLEVEEKKKEVEELQAHIVKARKEFEDVLNKYKNIIVDLQNLQPDEEMQHLD</sequence>
<organism evidence="2 3">
    <name type="scientific">Pelotomaculum propionicicum</name>
    <dbReference type="NCBI Taxonomy" id="258475"/>
    <lineage>
        <taxon>Bacteria</taxon>
        <taxon>Bacillati</taxon>
        <taxon>Bacillota</taxon>
        <taxon>Clostridia</taxon>
        <taxon>Eubacteriales</taxon>
        <taxon>Desulfotomaculaceae</taxon>
        <taxon>Pelotomaculum</taxon>
    </lineage>
</organism>
<dbReference type="Pfam" id="PF05103">
    <property type="entry name" value="DivIVA"/>
    <property type="match status" value="1"/>
</dbReference>
<dbReference type="AlphaFoldDB" id="A0A4Y7RQH1"/>
<name>A0A4Y7RQH1_9FIRM</name>
<proteinExistence type="predicted"/>
<evidence type="ECO:0000313" key="3">
    <source>
        <dbReference type="Proteomes" id="UP000297597"/>
    </source>
</evidence>
<dbReference type="OrthoDB" id="389699at2"/>
<comment type="caution">
    <text evidence="2">The sequence shown here is derived from an EMBL/GenBank/DDBJ whole genome shotgun (WGS) entry which is preliminary data.</text>
</comment>
<feature type="coiled-coil region" evidence="1">
    <location>
        <begin position="23"/>
        <end position="64"/>
    </location>
</feature>
<evidence type="ECO:0000313" key="2">
    <source>
        <dbReference type="EMBL" id="TEB11066.1"/>
    </source>
</evidence>
<accession>A0A4Y7RQH1</accession>
<keyword evidence="1" id="KW-0175">Coiled coil</keyword>
<feature type="coiled-coil region" evidence="1">
    <location>
        <begin position="91"/>
        <end position="139"/>
    </location>
</feature>
<dbReference type="EMBL" id="QFFZ01000018">
    <property type="protein sequence ID" value="TEB11066.1"/>
    <property type="molecule type" value="Genomic_DNA"/>
</dbReference>
<dbReference type="InterPro" id="IPR007793">
    <property type="entry name" value="DivIVA_fam"/>
</dbReference>